<dbReference type="Gene3D" id="2.20.28.10">
    <property type="match status" value="1"/>
</dbReference>
<comment type="cofactor">
    <cofactor evidence="1">
        <name>Fe(3+)</name>
        <dbReference type="ChEBI" id="CHEBI:29034"/>
    </cofactor>
</comment>
<dbReference type="PROSITE" id="PS50903">
    <property type="entry name" value="RUBREDOXIN_LIKE"/>
    <property type="match status" value="1"/>
</dbReference>
<dbReference type="AlphaFoldDB" id="A0A7G9B651"/>
<dbReference type="InterPro" id="IPR048574">
    <property type="entry name" value="RUBY_RBDX"/>
</dbReference>
<evidence type="ECO:0000256" key="1">
    <source>
        <dbReference type="ARBA" id="ARBA00001965"/>
    </source>
</evidence>
<protein>
    <submittedName>
        <fullName evidence="4">Flavin reductase</fullName>
    </submittedName>
</protein>
<dbReference type="Pfam" id="PF01613">
    <property type="entry name" value="Flavin_Reduct"/>
    <property type="match status" value="1"/>
</dbReference>
<dbReference type="PANTHER" id="PTHR30466:SF1">
    <property type="entry name" value="FMN REDUCTASE (NADH) RUTF"/>
    <property type="match status" value="1"/>
</dbReference>
<evidence type="ECO:0000313" key="4">
    <source>
        <dbReference type="EMBL" id="QNL45032.1"/>
    </source>
</evidence>
<dbReference type="Pfam" id="PF21349">
    <property type="entry name" value="RUBY_RBDX"/>
    <property type="match status" value="1"/>
</dbReference>
<sequence>MNPKAYAKMNYGLYLISAAAEGKRQGCIVSSFAQVTSSNPAKFTVTLNRDHETCKAVEKAGSFCVTLISENCPTELVEHFGYKSGRVGDKFEGYAVEADAAGNPYLSEHMVSRVSCRVTGKLEIGNYVLFVGEATEAELLKGGKVMTLDDYNNGGKPTPPSATVYRTVEINGYRCTVCGYVYEGESLPADFVCPICHAPAEKFVKIEK</sequence>
<dbReference type="CDD" id="cd00350">
    <property type="entry name" value="rubredoxin_like"/>
    <property type="match status" value="1"/>
</dbReference>
<dbReference type="KEGG" id="ohi:H8790_03060"/>
<gene>
    <name evidence="4" type="ORF">H8790_03060</name>
</gene>
<dbReference type="GO" id="GO:0010181">
    <property type="term" value="F:FMN binding"/>
    <property type="evidence" value="ECO:0007669"/>
    <property type="project" value="InterPro"/>
</dbReference>
<dbReference type="Gene3D" id="2.30.110.10">
    <property type="entry name" value="Electron Transport, Fmn-binding Protein, Chain A"/>
    <property type="match status" value="1"/>
</dbReference>
<keyword evidence="5" id="KW-1185">Reference proteome</keyword>
<dbReference type="InterPro" id="IPR050268">
    <property type="entry name" value="NADH-dep_flavin_reductase"/>
</dbReference>
<dbReference type="RefSeq" id="WP_187333551.1">
    <property type="nucleotide sequence ID" value="NZ_CP060490.1"/>
</dbReference>
<reference evidence="4 5" key="1">
    <citation type="submission" date="2020-08" db="EMBL/GenBank/DDBJ databases">
        <authorList>
            <person name="Liu C."/>
            <person name="Sun Q."/>
        </authorList>
    </citation>
    <scope>NUCLEOTIDE SEQUENCE [LARGE SCALE GENOMIC DNA]</scope>
    <source>
        <strain evidence="4 5">NSJ-62</strain>
    </source>
</reference>
<dbReference type="InterPro" id="IPR012349">
    <property type="entry name" value="Split_barrel_FMN-bd"/>
</dbReference>
<dbReference type="EMBL" id="CP060490">
    <property type="protein sequence ID" value="QNL45032.1"/>
    <property type="molecule type" value="Genomic_DNA"/>
</dbReference>
<dbReference type="Proteomes" id="UP000515960">
    <property type="component" value="Chromosome"/>
</dbReference>
<dbReference type="SUPFAM" id="SSF57802">
    <property type="entry name" value="Rubredoxin-like"/>
    <property type="match status" value="1"/>
</dbReference>
<evidence type="ECO:0000259" key="3">
    <source>
        <dbReference type="PROSITE" id="PS50903"/>
    </source>
</evidence>
<name>A0A7G9B651_9FIRM</name>
<feature type="domain" description="Rubredoxin-like" evidence="3">
    <location>
        <begin position="170"/>
        <end position="206"/>
    </location>
</feature>
<proteinExistence type="predicted"/>
<dbReference type="GO" id="GO:0005506">
    <property type="term" value="F:iron ion binding"/>
    <property type="evidence" value="ECO:0007669"/>
    <property type="project" value="InterPro"/>
</dbReference>
<evidence type="ECO:0000256" key="2">
    <source>
        <dbReference type="ARBA" id="ARBA00023002"/>
    </source>
</evidence>
<dbReference type="SMART" id="SM00903">
    <property type="entry name" value="Flavin_Reduct"/>
    <property type="match status" value="1"/>
</dbReference>
<dbReference type="GO" id="GO:0042602">
    <property type="term" value="F:riboflavin reductase (NADPH) activity"/>
    <property type="evidence" value="ECO:0007669"/>
    <property type="project" value="TreeGrafter"/>
</dbReference>
<accession>A0A7G9B651</accession>
<keyword evidence="2" id="KW-0560">Oxidoreductase</keyword>
<dbReference type="SUPFAM" id="SSF50475">
    <property type="entry name" value="FMN-binding split barrel"/>
    <property type="match status" value="1"/>
</dbReference>
<organism evidence="4 5">
    <name type="scientific">Oscillibacter hominis</name>
    <dbReference type="NCBI Taxonomy" id="2763056"/>
    <lineage>
        <taxon>Bacteria</taxon>
        <taxon>Bacillati</taxon>
        <taxon>Bacillota</taxon>
        <taxon>Clostridia</taxon>
        <taxon>Eubacteriales</taxon>
        <taxon>Oscillospiraceae</taxon>
        <taxon>Oscillibacter</taxon>
    </lineage>
</organism>
<dbReference type="InterPro" id="IPR002563">
    <property type="entry name" value="Flavin_Rdtase-like_dom"/>
</dbReference>
<dbReference type="InterPro" id="IPR024934">
    <property type="entry name" value="Rubredoxin-like_dom"/>
</dbReference>
<dbReference type="PANTHER" id="PTHR30466">
    <property type="entry name" value="FLAVIN REDUCTASE"/>
    <property type="match status" value="1"/>
</dbReference>
<evidence type="ECO:0000313" key="5">
    <source>
        <dbReference type="Proteomes" id="UP000515960"/>
    </source>
</evidence>